<protein>
    <submittedName>
        <fullName evidence="1">Uncharacterized protein</fullName>
    </submittedName>
</protein>
<dbReference type="AlphaFoldDB" id="A0A2T2ZVX8"/>
<accession>A0A2T2ZVX8</accession>
<dbReference type="EMBL" id="KZ678622">
    <property type="protein sequence ID" value="PSR78081.1"/>
    <property type="molecule type" value="Genomic_DNA"/>
</dbReference>
<evidence type="ECO:0000313" key="1">
    <source>
        <dbReference type="EMBL" id="PSR78081.1"/>
    </source>
</evidence>
<evidence type="ECO:0000313" key="2">
    <source>
        <dbReference type="Proteomes" id="UP000241462"/>
    </source>
</evidence>
<name>A0A2T2ZVX8_9PEZI</name>
<gene>
    <name evidence="1" type="ORF">BD289DRAFT_132346</name>
</gene>
<dbReference type="InParanoid" id="A0A2T2ZVX8"/>
<dbReference type="Proteomes" id="UP000241462">
    <property type="component" value="Unassembled WGS sequence"/>
</dbReference>
<organism evidence="1 2">
    <name type="scientific">Coniella lustricola</name>
    <dbReference type="NCBI Taxonomy" id="2025994"/>
    <lineage>
        <taxon>Eukaryota</taxon>
        <taxon>Fungi</taxon>
        <taxon>Dikarya</taxon>
        <taxon>Ascomycota</taxon>
        <taxon>Pezizomycotina</taxon>
        <taxon>Sordariomycetes</taxon>
        <taxon>Sordariomycetidae</taxon>
        <taxon>Diaporthales</taxon>
        <taxon>Schizoparmaceae</taxon>
        <taxon>Coniella</taxon>
    </lineage>
</organism>
<sequence>MRSHCSISVSSRQISRWPWPCCAMSRGWRERESPRPGWQSTVSTFLVATAHCQCIVYADRPPPPFPATAHYSPVVETQATPDPPTYADRPVAGLFSGHQWLFCVPAAMARPYKCAFKTERTKGQPKTASRMLSWDKKKRGGGAILALLCFRLCKFVSFDGSRLCAPAFWKPRGPRQSPHDMGSPLGCSHVYIHSACFQHQCASGYQRRDRYPLAW</sequence>
<keyword evidence="2" id="KW-1185">Reference proteome</keyword>
<reference evidence="1 2" key="1">
    <citation type="journal article" date="2018" name="Mycol. Prog.">
        <title>Coniella lustricola, a new species from submerged detritus.</title>
        <authorList>
            <person name="Raudabaugh D.B."/>
            <person name="Iturriaga T."/>
            <person name="Carver A."/>
            <person name="Mondo S."/>
            <person name="Pangilinan J."/>
            <person name="Lipzen A."/>
            <person name="He G."/>
            <person name="Amirebrahimi M."/>
            <person name="Grigoriev I.V."/>
            <person name="Miller A.N."/>
        </authorList>
    </citation>
    <scope>NUCLEOTIDE SEQUENCE [LARGE SCALE GENOMIC DNA]</scope>
    <source>
        <strain evidence="1 2">B22-T-1</strain>
    </source>
</reference>
<proteinExistence type="predicted"/>